<keyword evidence="2" id="KW-1185">Reference proteome</keyword>
<organism evidence="1 2">
    <name type="scientific">Stylosanthes scabra</name>
    <dbReference type="NCBI Taxonomy" id="79078"/>
    <lineage>
        <taxon>Eukaryota</taxon>
        <taxon>Viridiplantae</taxon>
        <taxon>Streptophyta</taxon>
        <taxon>Embryophyta</taxon>
        <taxon>Tracheophyta</taxon>
        <taxon>Spermatophyta</taxon>
        <taxon>Magnoliopsida</taxon>
        <taxon>eudicotyledons</taxon>
        <taxon>Gunneridae</taxon>
        <taxon>Pentapetalae</taxon>
        <taxon>rosids</taxon>
        <taxon>fabids</taxon>
        <taxon>Fabales</taxon>
        <taxon>Fabaceae</taxon>
        <taxon>Papilionoideae</taxon>
        <taxon>50 kb inversion clade</taxon>
        <taxon>dalbergioids sensu lato</taxon>
        <taxon>Dalbergieae</taxon>
        <taxon>Pterocarpus clade</taxon>
        <taxon>Stylosanthes</taxon>
    </lineage>
</organism>
<evidence type="ECO:0000313" key="1">
    <source>
        <dbReference type="EMBL" id="MED6209205.1"/>
    </source>
</evidence>
<accession>A0ABU6YH02</accession>
<sequence length="196" mass="21996">MIPKKLHYILSIAQKIRNRNPHKTLEASSSFPLLTVESLPVTTTHRRHPHLYSPSPPIRPNLCQTRFSKLSSFRLFSPSISPLTLATTLRQSIPPLSLGLTKSETSISQFETESHFPPCSCRPSPLFHLPPLLVLPFRSLSLPRVSTSSSTSFHLPLRVMLRFFCAQAGRLPLLLLCIMLLRFSPLRDVADSAFSS</sequence>
<dbReference type="Proteomes" id="UP001341840">
    <property type="component" value="Unassembled WGS sequence"/>
</dbReference>
<gene>
    <name evidence="1" type="ORF">PIB30_052517</name>
</gene>
<reference evidence="1 2" key="1">
    <citation type="journal article" date="2023" name="Plants (Basel)">
        <title>Bridging the Gap: Combining Genomics and Transcriptomics Approaches to Understand Stylosanthes scabra, an Orphan Legume from the Brazilian Caatinga.</title>
        <authorList>
            <person name="Ferreira-Neto J.R.C."/>
            <person name="da Silva M.D."/>
            <person name="Binneck E."/>
            <person name="de Melo N.F."/>
            <person name="da Silva R.H."/>
            <person name="de Melo A.L.T.M."/>
            <person name="Pandolfi V."/>
            <person name="Bustamante F.O."/>
            <person name="Brasileiro-Vidal A.C."/>
            <person name="Benko-Iseppon A.M."/>
        </authorList>
    </citation>
    <scope>NUCLEOTIDE SEQUENCE [LARGE SCALE GENOMIC DNA]</scope>
    <source>
        <tissue evidence="1">Leaves</tissue>
    </source>
</reference>
<comment type="caution">
    <text evidence="1">The sequence shown here is derived from an EMBL/GenBank/DDBJ whole genome shotgun (WGS) entry which is preliminary data.</text>
</comment>
<evidence type="ECO:0000313" key="2">
    <source>
        <dbReference type="Proteomes" id="UP001341840"/>
    </source>
</evidence>
<protein>
    <submittedName>
        <fullName evidence="1">Uncharacterized protein</fullName>
    </submittedName>
</protein>
<name>A0ABU6YH02_9FABA</name>
<feature type="non-terminal residue" evidence="1">
    <location>
        <position position="196"/>
    </location>
</feature>
<dbReference type="EMBL" id="JASCZI010242037">
    <property type="protein sequence ID" value="MED6209205.1"/>
    <property type="molecule type" value="Genomic_DNA"/>
</dbReference>
<proteinExistence type="predicted"/>